<keyword evidence="4" id="KW-0929">Antimicrobial</keyword>
<comment type="similarity">
    <text evidence="2">Belongs to the pleurocidin family.</text>
</comment>
<organism evidence="8 9">
    <name type="scientific">Crenichthys baileyi</name>
    <name type="common">White River springfish</name>
    <dbReference type="NCBI Taxonomy" id="28760"/>
    <lineage>
        <taxon>Eukaryota</taxon>
        <taxon>Metazoa</taxon>
        <taxon>Chordata</taxon>
        <taxon>Craniata</taxon>
        <taxon>Vertebrata</taxon>
        <taxon>Euteleostomi</taxon>
        <taxon>Actinopterygii</taxon>
        <taxon>Neopterygii</taxon>
        <taxon>Teleostei</taxon>
        <taxon>Neoteleostei</taxon>
        <taxon>Acanthomorphata</taxon>
        <taxon>Ovalentaria</taxon>
        <taxon>Atherinomorphae</taxon>
        <taxon>Cyprinodontiformes</taxon>
        <taxon>Goodeidae</taxon>
        <taxon>Crenichthys</taxon>
    </lineage>
</organism>
<feature type="region of interest" description="Disordered" evidence="6">
    <location>
        <begin position="56"/>
        <end position="76"/>
    </location>
</feature>
<evidence type="ECO:0000313" key="8">
    <source>
        <dbReference type="EMBL" id="KAK5618105.1"/>
    </source>
</evidence>
<feature type="chain" id="PRO_5043888956" evidence="7">
    <location>
        <begin position="23"/>
        <end position="76"/>
    </location>
</feature>
<keyword evidence="3" id="KW-0964">Secreted</keyword>
<evidence type="ECO:0000256" key="1">
    <source>
        <dbReference type="ARBA" id="ARBA00004613"/>
    </source>
</evidence>
<dbReference type="GO" id="GO:0005576">
    <property type="term" value="C:extracellular region"/>
    <property type="evidence" value="ECO:0007669"/>
    <property type="project" value="UniProtKB-SubCell"/>
</dbReference>
<feature type="signal peptide" evidence="7">
    <location>
        <begin position="1"/>
        <end position="22"/>
    </location>
</feature>
<keyword evidence="7" id="KW-0732">Signal</keyword>
<name>A0AAV9SA13_9TELE</name>
<sequence length="76" mass="8804">MKFVTIFLVMSLVILMAEPGECFFRSLWKGTKALFHGVRQGIKAFKDQRAKDKLAENQQDMQNQQTQDAPPQAYQR</sequence>
<dbReference type="GO" id="GO:0042742">
    <property type="term" value="P:defense response to bacterium"/>
    <property type="evidence" value="ECO:0007669"/>
    <property type="project" value="UniProtKB-KW"/>
</dbReference>
<evidence type="ECO:0000256" key="5">
    <source>
        <dbReference type="ARBA" id="ARBA00023022"/>
    </source>
</evidence>
<dbReference type="EMBL" id="JAHHUM010000640">
    <property type="protein sequence ID" value="KAK5618105.1"/>
    <property type="molecule type" value="Genomic_DNA"/>
</dbReference>
<dbReference type="AlphaFoldDB" id="A0AAV9SA13"/>
<dbReference type="Pfam" id="PF08107">
    <property type="entry name" value="Antimicrobial12"/>
    <property type="match status" value="1"/>
</dbReference>
<comment type="subcellular location">
    <subcellularLocation>
        <location evidence="1">Secreted</location>
    </subcellularLocation>
</comment>
<evidence type="ECO:0000313" key="9">
    <source>
        <dbReference type="Proteomes" id="UP001311232"/>
    </source>
</evidence>
<comment type="caution">
    <text evidence="8">The sequence shown here is derived from an EMBL/GenBank/DDBJ whole genome shotgun (WGS) entry which is preliminary data.</text>
</comment>
<proteinExistence type="inferred from homology"/>
<evidence type="ECO:0000256" key="2">
    <source>
        <dbReference type="ARBA" id="ARBA00007419"/>
    </source>
</evidence>
<keyword evidence="5" id="KW-0044">Antibiotic</keyword>
<evidence type="ECO:0000256" key="7">
    <source>
        <dbReference type="SAM" id="SignalP"/>
    </source>
</evidence>
<evidence type="ECO:0000256" key="3">
    <source>
        <dbReference type="ARBA" id="ARBA00022525"/>
    </source>
</evidence>
<keyword evidence="9" id="KW-1185">Reference proteome</keyword>
<feature type="compositionally biased region" description="Low complexity" evidence="6">
    <location>
        <begin position="57"/>
        <end position="68"/>
    </location>
</feature>
<reference evidence="8 9" key="1">
    <citation type="submission" date="2021-06" db="EMBL/GenBank/DDBJ databases">
        <authorList>
            <person name="Palmer J.M."/>
        </authorList>
    </citation>
    <scope>NUCLEOTIDE SEQUENCE [LARGE SCALE GENOMIC DNA]</scope>
    <source>
        <strain evidence="8 9">MEX-2019</strain>
        <tissue evidence="8">Muscle</tissue>
    </source>
</reference>
<dbReference type="Proteomes" id="UP001311232">
    <property type="component" value="Unassembled WGS sequence"/>
</dbReference>
<dbReference type="InterPro" id="IPR012515">
    <property type="entry name" value="Antimicrobial12"/>
</dbReference>
<evidence type="ECO:0000256" key="6">
    <source>
        <dbReference type="SAM" id="MobiDB-lite"/>
    </source>
</evidence>
<accession>A0AAV9SA13</accession>
<protein>
    <submittedName>
        <fullName evidence="8">Uncharacterized protein</fullName>
    </submittedName>
</protein>
<evidence type="ECO:0000256" key="4">
    <source>
        <dbReference type="ARBA" id="ARBA00022529"/>
    </source>
</evidence>
<gene>
    <name evidence="8" type="ORF">CRENBAI_022126</name>
</gene>